<organism evidence="1 2">
    <name type="scientific">Coemansia asiatica</name>
    <dbReference type="NCBI Taxonomy" id="1052880"/>
    <lineage>
        <taxon>Eukaryota</taxon>
        <taxon>Fungi</taxon>
        <taxon>Fungi incertae sedis</taxon>
        <taxon>Zoopagomycota</taxon>
        <taxon>Kickxellomycotina</taxon>
        <taxon>Kickxellomycetes</taxon>
        <taxon>Kickxellales</taxon>
        <taxon>Kickxellaceae</taxon>
        <taxon>Coemansia</taxon>
    </lineage>
</organism>
<comment type="caution">
    <text evidence="1">The sequence shown here is derived from an EMBL/GenBank/DDBJ whole genome shotgun (WGS) entry which is preliminary data.</text>
</comment>
<protein>
    <submittedName>
        <fullName evidence="1">Uncharacterized protein</fullName>
    </submittedName>
</protein>
<gene>
    <name evidence="1" type="ORF">LPJ64_006257</name>
</gene>
<keyword evidence="2" id="KW-1185">Reference proteome</keyword>
<dbReference type="AlphaFoldDB" id="A0A9W8CHD3"/>
<evidence type="ECO:0000313" key="1">
    <source>
        <dbReference type="EMBL" id="KAJ1641827.1"/>
    </source>
</evidence>
<proteinExistence type="predicted"/>
<reference evidence="1" key="1">
    <citation type="submission" date="2022-07" db="EMBL/GenBank/DDBJ databases">
        <title>Phylogenomic reconstructions and comparative analyses of Kickxellomycotina fungi.</title>
        <authorList>
            <person name="Reynolds N.K."/>
            <person name="Stajich J.E."/>
            <person name="Barry K."/>
            <person name="Grigoriev I.V."/>
            <person name="Crous P."/>
            <person name="Smith M.E."/>
        </authorList>
    </citation>
    <scope>NUCLEOTIDE SEQUENCE</scope>
    <source>
        <strain evidence="1">NBRC 105413</strain>
    </source>
</reference>
<sequence length="122" mass="13630">MGFLSTLSAAVSIATSENYDIDWENETTVKAAKIHWEQVRPKANDALPLASLRLTKEQKQLLDKLLQPSGGQFPEDITDDLLRQLPKAIPPASLNRIIGSIIDDCLKNHKHDEDKEEAEKKA</sequence>
<dbReference type="Proteomes" id="UP001145021">
    <property type="component" value="Unassembled WGS sequence"/>
</dbReference>
<evidence type="ECO:0000313" key="2">
    <source>
        <dbReference type="Proteomes" id="UP001145021"/>
    </source>
</evidence>
<name>A0A9W8CHD3_9FUNG</name>
<dbReference type="EMBL" id="JANBOH010000606">
    <property type="protein sequence ID" value="KAJ1641827.1"/>
    <property type="molecule type" value="Genomic_DNA"/>
</dbReference>
<accession>A0A9W8CHD3</accession>